<dbReference type="HOGENOM" id="CLU_080414_0_0_10"/>
<feature type="signal peptide" evidence="1">
    <location>
        <begin position="1"/>
        <end position="20"/>
    </location>
</feature>
<sequence>MMRKLLLSLALVFGLTQAWSQEIRSSVTINTPKLQTADPKVFKSLKTALEEFVNNRKWTDQEYEPEERIEMNIILTVDEEISQTSFKAQLTVQASRPVYKSGYNSVLFQYLDKDFYFNYGEFEVLDFTEGSFTSNLTSTIAFYAYIVLGMDHDSFEELGGEKYLNKAQDILNAVPRGTAKGWTVNDGNQSRYWLIENLLNVRVKPMRRAMYKYYLLGLDRLSQEDSRAEGIKAMEEALVSIKAVNAAYPSMLLMQIFTNSKREEILNVFEVADFRTKRKIYDCMVKLDGTHASDYQVLTQP</sequence>
<dbReference type="Proteomes" id="UP000007519">
    <property type="component" value="Chromosome"/>
</dbReference>
<reference evidence="2 3" key="1">
    <citation type="journal article" date="2012" name="Stand. Genomic Sci.">
        <title>Complete genome sequencing and analysis of Saprospira grandis str. Lewin, a predatory marine bacterium.</title>
        <authorList>
            <person name="Saw J.H."/>
            <person name="Yuryev A."/>
            <person name="Kanbe M."/>
            <person name="Hou S."/>
            <person name="Young A.G."/>
            <person name="Aizawa S."/>
            <person name="Alam M."/>
        </authorList>
    </citation>
    <scope>NUCLEOTIDE SEQUENCE [LARGE SCALE GENOMIC DNA]</scope>
    <source>
        <strain evidence="2 3">Lewin</strain>
    </source>
</reference>
<dbReference type="InterPro" id="IPR032274">
    <property type="entry name" value="DUF4835"/>
</dbReference>
<keyword evidence="3" id="KW-1185">Reference proteome</keyword>
<dbReference type="AlphaFoldDB" id="H6L6M6"/>
<protein>
    <recommendedName>
        <fullName evidence="4">DUF4835 domain-containing protein</fullName>
    </recommendedName>
</protein>
<keyword evidence="1" id="KW-0732">Signal</keyword>
<feature type="chain" id="PRO_5003604015" description="DUF4835 domain-containing protein" evidence="1">
    <location>
        <begin position="21"/>
        <end position="301"/>
    </location>
</feature>
<dbReference type="STRING" id="984262.SGRA_2544"/>
<evidence type="ECO:0000256" key="1">
    <source>
        <dbReference type="SAM" id="SignalP"/>
    </source>
</evidence>
<dbReference type="EMBL" id="CP002831">
    <property type="protein sequence ID" value="AFC25272.1"/>
    <property type="molecule type" value="Genomic_DNA"/>
</dbReference>
<dbReference type="RefSeq" id="WP_015692884.1">
    <property type="nucleotide sequence ID" value="NC_016940.1"/>
</dbReference>
<evidence type="ECO:0008006" key="4">
    <source>
        <dbReference type="Google" id="ProtNLM"/>
    </source>
</evidence>
<dbReference type="eggNOG" id="ENOG502Z7MQ">
    <property type="taxonomic scope" value="Bacteria"/>
</dbReference>
<dbReference type="KEGG" id="sgn:SGRA_2544"/>
<dbReference type="OrthoDB" id="9773381at2"/>
<evidence type="ECO:0000313" key="3">
    <source>
        <dbReference type="Proteomes" id="UP000007519"/>
    </source>
</evidence>
<name>H6L6M6_SAPGL</name>
<dbReference type="Pfam" id="PF16119">
    <property type="entry name" value="DUF4835"/>
    <property type="match status" value="1"/>
</dbReference>
<accession>H6L6M6</accession>
<organism evidence="2 3">
    <name type="scientific">Saprospira grandis (strain Lewin)</name>
    <dbReference type="NCBI Taxonomy" id="984262"/>
    <lineage>
        <taxon>Bacteria</taxon>
        <taxon>Pseudomonadati</taxon>
        <taxon>Bacteroidota</taxon>
        <taxon>Saprospiria</taxon>
        <taxon>Saprospirales</taxon>
        <taxon>Saprospiraceae</taxon>
        <taxon>Saprospira</taxon>
    </lineage>
</organism>
<proteinExistence type="predicted"/>
<evidence type="ECO:0000313" key="2">
    <source>
        <dbReference type="EMBL" id="AFC25272.1"/>
    </source>
</evidence>
<gene>
    <name evidence="2" type="ordered locus">SGRA_2544</name>
</gene>